<evidence type="ECO:0008006" key="3">
    <source>
        <dbReference type="Google" id="ProtNLM"/>
    </source>
</evidence>
<keyword evidence="1" id="KW-0812">Transmembrane</keyword>
<dbReference type="AlphaFoldDB" id="A0A382ANL0"/>
<evidence type="ECO:0000256" key="1">
    <source>
        <dbReference type="SAM" id="Phobius"/>
    </source>
</evidence>
<sequence length="559" mass="64346">FGVALVFCPVLIYFYSIQAYATNIPFSDDYPKHLDQIIPIIQSNTLWDKLALIFSRSLENLLFFNRVILLLIYSVWGEINLKVAIVISNIALLGLLFFAYKTLPEKREKIFLVLPAALLLFQLKQNWIYIMWSINIGVLYGLFFAGLVFYFLGKNSTKYFFGAGFFAICSVLSFGSGVATLPAGWVALIIQKKFKLAWVWLTGTLIIVVYFSFWNNITSDYTSSLTASFLSLDDWIRSGIFFISFLGAMFSFESQTVIFTSGVLIICYFIFLLYRKYYAVNPAVFSFMVYVIIVTAITTLFRSGLGENSVFADRYKIHSLTMVLLIYISLVDLFYSRINKKWIFMAGMIMITGSMYLVSYVEGKQKLEFSKYLLVWRMNQWLDQNYNLMADPFQNQANSIMTRALTGGFYNLPYQFINIPDKKYSPAITSVDLCNRENKKPFQTEFNIIAVGPKLSPFLVRIEGMIYGQESVLSGKPEPIHIILSSNKGKYIFTAHSQKHLKKSIHYRQAMTNKGLLALIPFNKLKDDIYRLGICYKKRAVFTNHLIIKQNHQFKHAVK</sequence>
<feature type="transmembrane region" description="Helical" evidence="1">
    <location>
        <begin position="127"/>
        <end position="153"/>
    </location>
</feature>
<dbReference type="EMBL" id="UINC01026107">
    <property type="protein sequence ID" value="SVB02954.1"/>
    <property type="molecule type" value="Genomic_DNA"/>
</dbReference>
<feature type="non-terminal residue" evidence="2">
    <location>
        <position position="1"/>
    </location>
</feature>
<organism evidence="2">
    <name type="scientific">marine metagenome</name>
    <dbReference type="NCBI Taxonomy" id="408172"/>
    <lineage>
        <taxon>unclassified sequences</taxon>
        <taxon>metagenomes</taxon>
        <taxon>ecological metagenomes</taxon>
    </lineage>
</organism>
<keyword evidence="1" id="KW-1133">Transmembrane helix</keyword>
<name>A0A382ANL0_9ZZZZ</name>
<feature type="transmembrane region" description="Helical" evidence="1">
    <location>
        <begin position="197"/>
        <end position="215"/>
    </location>
</feature>
<protein>
    <recommendedName>
        <fullName evidence="3">Glycosyltransferase RgtA/B/C/D-like domain-containing protein</fullName>
    </recommendedName>
</protein>
<feature type="transmembrane region" description="Helical" evidence="1">
    <location>
        <begin position="342"/>
        <end position="361"/>
    </location>
</feature>
<reference evidence="2" key="1">
    <citation type="submission" date="2018-05" db="EMBL/GenBank/DDBJ databases">
        <authorList>
            <person name="Lanie J.A."/>
            <person name="Ng W.-L."/>
            <person name="Kazmierczak K.M."/>
            <person name="Andrzejewski T.M."/>
            <person name="Davidsen T.M."/>
            <person name="Wayne K.J."/>
            <person name="Tettelin H."/>
            <person name="Glass J.I."/>
            <person name="Rusch D."/>
            <person name="Podicherti R."/>
            <person name="Tsui H.-C.T."/>
            <person name="Winkler M.E."/>
        </authorList>
    </citation>
    <scope>NUCLEOTIDE SEQUENCE</scope>
</reference>
<feature type="transmembrane region" description="Helical" evidence="1">
    <location>
        <begin position="283"/>
        <end position="305"/>
    </location>
</feature>
<gene>
    <name evidence="2" type="ORF">METZ01_LOCUS155808</name>
</gene>
<keyword evidence="1" id="KW-0472">Membrane</keyword>
<feature type="transmembrane region" description="Helical" evidence="1">
    <location>
        <begin position="235"/>
        <end position="252"/>
    </location>
</feature>
<feature type="transmembrane region" description="Helical" evidence="1">
    <location>
        <begin position="159"/>
        <end position="190"/>
    </location>
</feature>
<feature type="transmembrane region" description="Helical" evidence="1">
    <location>
        <begin position="82"/>
        <end position="100"/>
    </location>
</feature>
<feature type="transmembrane region" description="Helical" evidence="1">
    <location>
        <begin position="257"/>
        <end position="277"/>
    </location>
</feature>
<feature type="transmembrane region" description="Helical" evidence="1">
    <location>
        <begin position="317"/>
        <end position="336"/>
    </location>
</feature>
<evidence type="ECO:0000313" key="2">
    <source>
        <dbReference type="EMBL" id="SVB02954.1"/>
    </source>
</evidence>
<feature type="transmembrane region" description="Helical" evidence="1">
    <location>
        <begin position="58"/>
        <end position="76"/>
    </location>
</feature>
<proteinExistence type="predicted"/>
<accession>A0A382ANL0</accession>